<keyword evidence="3" id="KW-1185">Reference proteome</keyword>
<dbReference type="RefSeq" id="WP_066517645.1">
    <property type="nucleotide sequence ID" value="NZ_CABMOF010000001.1"/>
</dbReference>
<organism evidence="2 3">
    <name type="scientific">Christensenella minuta</name>
    <dbReference type="NCBI Taxonomy" id="626937"/>
    <lineage>
        <taxon>Bacteria</taxon>
        <taxon>Bacillati</taxon>
        <taxon>Bacillota</taxon>
        <taxon>Clostridia</taxon>
        <taxon>Christensenellales</taxon>
        <taxon>Christensenellaceae</taxon>
        <taxon>Christensenella</taxon>
    </lineage>
</organism>
<dbReference type="SUPFAM" id="SSF53335">
    <property type="entry name" value="S-adenosyl-L-methionine-dependent methyltransferases"/>
    <property type="match status" value="1"/>
</dbReference>
<comment type="caution">
    <text evidence="2">The sequence shown here is derived from an EMBL/GenBank/DDBJ whole genome shotgun (WGS) entry which is preliminary data.</text>
</comment>
<evidence type="ECO:0000313" key="3">
    <source>
        <dbReference type="Proteomes" id="UP000070366"/>
    </source>
</evidence>
<dbReference type="KEGG" id="cmiu:B1H56_06385"/>
<dbReference type="InterPro" id="IPR029063">
    <property type="entry name" value="SAM-dependent_MTases_sf"/>
</dbReference>
<dbReference type="STRING" id="626937.HMPREF3293_01237"/>
<dbReference type="GO" id="GO:0030488">
    <property type="term" value="P:tRNA methylation"/>
    <property type="evidence" value="ECO:0007669"/>
    <property type="project" value="TreeGrafter"/>
</dbReference>
<sequence length="491" mass="55045">MNIQNFVENYHILPAAERKEGLSCIIKEGKLQTVYNQAKGANTRAALRVIADADGRAADFVRANIDGILKFLRTGDAKVRMHAAQIIGNTCAGEYLDELIDAIMHEQTMFALPSYLLAIGRAKNDRAKHFLDSYQLRSDLDKHREEEKAALDKALAGFIMRKKARVRILPTDIVMLASPNPNVTYAQCTDAGLKPKKLGRYIAVSGLNDFYDIYQLRTYTDAYIYLGSASMADLPSFLAQRERAVIQRTGVTGYRLEVRSVTHEVRLDIIKKCVAAMKELINTPSSYSIEIMIEMDGDKAQVFLNPLTDERFAYRKKAIPASINPGVAASVCAYASEFFNPDARVLDNFCGSGTMLYERGFYPHHSLTGADINMTAVEAAKENSRYAHVHPQFHYIDCLKFTAKKYDEIIVNMPFGLRVGSHSKNERLYKAYFRILPGILTDEGLAVLYTHEKQLTEQLIRACGSFDVLKRATFDAGGLYPAVYVLRKTAK</sequence>
<dbReference type="GO" id="GO:0016423">
    <property type="term" value="F:tRNA (guanine) methyltransferase activity"/>
    <property type="evidence" value="ECO:0007669"/>
    <property type="project" value="TreeGrafter"/>
</dbReference>
<dbReference type="PANTHER" id="PTHR14911">
    <property type="entry name" value="THUMP DOMAIN-CONTAINING"/>
    <property type="match status" value="1"/>
</dbReference>
<evidence type="ECO:0000313" key="2">
    <source>
        <dbReference type="EMBL" id="KXK65945.1"/>
    </source>
</evidence>
<dbReference type="Pfam" id="PF01170">
    <property type="entry name" value="UPF0020"/>
    <property type="match status" value="1"/>
</dbReference>
<reference evidence="2 3" key="1">
    <citation type="submission" date="2016-02" db="EMBL/GenBank/DDBJ databases">
        <authorList>
            <person name="Wen L."/>
            <person name="He K."/>
            <person name="Yang H."/>
        </authorList>
    </citation>
    <scope>NUCLEOTIDE SEQUENCE [LARGE SCALE GENOMIC DNA]</scope>
    <source>
        <strain evidence="2 3">DSM 22607</strain>
    </source>
</reference>
<dbReference type="PANTHER" id="PTHR14911:SF13">
    <property type="entry name" value="TRNA (GUANINE(6)-N2)-METHYLTRANSFERASE THUMP3"/>
    <property type="match status" value="1"/>
</dbReference>
<dbReference type="Proteomes" id="UP000070366">
    <property type="component" value="Unassembled WGS sequence"/>
</dbReference>
<accession>A0A136Q5I4</accession>
<dbReference type="AlphaFoldDB" id="A0A136Q5I4"/>
<protein>
    <recommendedName>
        <fullName evidence="1">Ribosomal RNA large subunit methyltransferase K/L-like methyltransferase domain-containing protein</fullName>
    </recommendedName>
</protein>
<name>A0A136Q5I4_9FIRM</name>
<evidence type="ECO:0000259" key="1">
    <source>
        <dbReference type="Pfam" id="PF01170"/>
    </source>
</evidence>
<dbReference type="EMBL" id="LSZW01000054">
    <property type="protein sequence ID" value="KXK65945.1"/>
    <property type="molecule type" value="Genomic_DNA"/>
</dbReference>
<dbReference type="OrthoDB" id="1637728at2"/>
<dbReference type="InterPro" id="IPR000241">
    <property type="entry name" value="RlmKL-like_Mtase"/>
</dbReference>
<feature type="domain" description="Ribosomal RNA large subunit methyltransferase K/L-like methyltransferase" evidence="1">
    <location>
        <begin position="314"/>
        <end position="462"/>
    </location>
</feature>
<gene>
    <name evidence="2" type="ORF">HMPREF3293_01237</name>
</gene>
<dbReference type="Gene3D" id="3.40.50.150">
    <property type="entry name" value="Vaccinia Virus protein VP39"/>
    <property type="match status" value="1"/>
</dbReference>
<proteinExistence type="predicted"/>